<evidence type="ECO:0000256" key="1">
    <source>
        <dbReference type="ARBA" id="ARBA00006484"/>
    </source>
</evidence>
<keyword evidence="5" id="KW-1185">Reference proteome</keyword>
<proteinExistence type="inferred from homology"/>
<feature type="region of interest" description="Disordered" evidence="3">
    <location>
        <begin position="1"/>
        <end position="23"/>
    </location>
</feature>
<evidence type="ECO:0000313" key="5">
    <source>
        <dbReference type="Proteomes" id="UP001265746"/>
    </source>
</evidence>
<dbReference type="EMBL" id="JAUJFL010000006">
    <property type="protein sequence ID" value="KAK2601446.1"/>
    <property type="molecule type" value="Genomic_DNA"/>
</dbReference>
<accession>A0AAD9S9B3</accession>
<dbReference type="Gene3D" id="3.40.50.720">
    <property type="entry name" value="NAD(P)-binding Rossmann-like Domain"/>
    <property type="match status" value="1"/>
</dbReference>
<dbReference type="SUPFAM" id="SSF51735">
    <property type="entry name" value="NAD(P)-binding Rossmann-fold domains"/>
    <property type="match status" value="1"/>
</dbReference>
<dbReference type="InterPro" id="IPR036291">
    <property type="entry name" value="NAD(P)-bd_dom_sf"/>
</dbReference>
<organism evidence="4 5">
    <name type="scientific">Phomopsis amygdali</name>
    <name type="common">Fusicoccum amygdali</name>
    <dbReference type="NCBI Taxonomy" id="1214568"/>
    <lineage>
        <taxon>Eukaryota</taxon>
        <taxon>Fungi</taxon>
        <taxon>Dikarya</taxon>
        <taxon>Ascomycota</taxon>
        <taxon>Pezizomycotina</taxon>
        <taxon>Sordariomycetes</taxon>
        <taxon>Sordariomycetidae</taxon>
        <taxon>Diaporthales</taxon>
        <taxon>Diaporthaceae</taxon>
        <taxon>Diaporthe</taxon>
    </lineage>
</organism>
<dbReference type="GO" id="GO:0016491">
    <property type="term" value="F:oxidoreductase activity"/>
    <property type="evidence" value="ECO:0007669"/>
    <property type="project" value="UniProtKB-KW"/>
</dbReference>
<dbReference type="Proteomes" id="UP001265746">
    <property type="component" value="Unassembled WGS sequence"/>
</dbReference>
<gene>
    <name evidence="4" type="ORF">N8I77_010895</name>
</gene>
<evidence type="ECO:0000256" key="3">
    <source>
        <dbReference type="SAM" id="MobiDB-lite"/>
    </source>
</evidence>
<keyword evidence="2" id="KW-0560">Oxidoreductase</keyword>
<dbReference type="PANTHER" id="PTHR24320:SF272">
    <property type="entry name" value="NAD(P)-BINDING ROSSMANN-FOLD SUPERFAMILY PROTEIN"/>
    <property type="match status" value="1"/>
</dbReference>
<dbReference type="AlphaFoldDB" id="A0AAD9S9B3"/>
<dbReference type="PRINTS" id="PR00081">
    <property type="entry name" value="GDHRDH"/>
</dbReference>
<evidence type="ECO:0000313" key="4">
    <source>
        <dbReference type="EMBL" id="KAK2601446.1"/>
    </source>
</evidence>
<dbReference type="InterPro" id="IPR002347">
    <property type="entry name" value="SDR_fam"/>
</dbReference>
<dbReference type="Pfam" id="PF00106">
    <property type="entry name" value="adh_short"/>
    <property type="match status" value="1"/>
</dbReference>
<reference evidence="4" key="1">
    <citation type="submission" date="2023-06" db="EMBL/GenBank/DDBJ databases">
        <authorList>
            <person name="Noh H."/>
        </authorList>
    </citation>
    <scope>NUCLEOTIDE SEQUENCE</scope>
    <source>
        <strain evidence="4">DUCC20226</strain>
    </source>
</reference>
<feature type="compositionally biased region" description="Basic and acidic residues" evidence="3">
    <location>
        <begin position="1"/>
        <end position="13"/>
    </location>
</feature>
<name>A0AAD9S9B3_PHOAM</name>
<sequence length="342" mass="37075">MDRLAPYANDHKNPNGPGDARPNALKIIRDQGLDGSLEGKVVLITGCTSGIGVQTARAIHVTGADVYFTGRDQTRGQQLVEQLSKDGKPGKVVFLKTEMDCLADIKETISKFEEKSSILNILICNAGVAFMPEGTTKDGFESHFGINHIAHFYIFQKLKNMLLQSATPGFPSRVVMVSSAGHRWSSVNVDDPNFRETPYDTSKAYGASKTANIWMANEIERRYNSRNLHATSVHPGMILTSLGRNLEGGGASMFEAPNIAPRAKSLEQGAATTVWAAVGKEWAHQGGHYLADVQKADLVTPEAVDPGSCYSPHAFDETGAERLWDKSLELVQGIDPVSMGDS</sequence>
<protein>
    <submittedName>
        <fullName evidence="4">Uncharacterized protein</fullName>
    </submittedName>
</protein>
<comment type="similarity">
    <text evidence="1">Belongs to the short-chain dehydrogenases/reductases (SDR) family.</text>
</comment>
<comment type="caution">
    <text evidence="4">The sequence shown here is derived from an EMBL/GenBank/DDBJ whole genome shotgun (WGS) entry which is preliminary data.</text>
</comment>
<dbReference type="PANTHER" id="PTHR24320">
    <property type="entry name" value="RETINOL DEHYDROGENASE"/>
    <property type="match status" value="1"/>
</dbReference>
<evidence type="ECO:0000256" key="2">
    <source>
        <dbReference type="ARBA" id="ARBA00023002"/>
    </source>
</evidence>